<protein>
    <submittedName>
        <fullName evidence="5">DNA-binding protein</fullName>
    </submittedName>
</protein>
<dbReference type="RefSeq" id="WP_226609479.1">
    <property type="nucleotide sequence ID" value="NZ_JAJAQI010000022.1"/>
</dbReference>
<organism evidence="5 6">
    <name type="scientific">Roseicella aerolata</name>
    <dbReference type="NCBI Taxonomy" id="2883479"/>
    <lineage>
        <taxon>Bacteria</taxon>
        <taxon>Pseudomonadati</taxon>
        <taxon>Pseudomonadota</taxon>
        <taxon>Alphaproteobacteria</taxon>
        <taxon>Acetobacterales</taxon>
        <taxon>Roseomonadaceae</taxon>
        <taxon>Roseicella</taxon>
    </lineage>
</organism>
<dbReference type="GO" id="GO:0007059">
    <property type="term" value="P:chromosome segregation"/>
    <property type="evidence" value="ECO:0007669"/>
    <property type="project" value="TreeGrafter"/>
</dbReference>
<dbReference type="PANTHER" id="PTHR33375">
    <property type="entry name" value="CHROMOSOME-PARTITIONING PROTEIN PARB-RELATED"/>
    <property type="match status" value="1"/>
</dbReference>
<proteinExistence type="inferred from homology"/>
<sequence>MSKSTPKIALSASRDIPFNRLVLSQANVRRIKAGIAIEELAEDIARRTLLQSLTVRPVLDADGVETGMFDVPSGGRRYRALELLVKQKRLARTALIPCVIRTEGLAEEDSLAENVQRAPLHPLDQFRAFQALREKGRGEEEIAAAFFVSGAVVKQRLRLAAVSPRLLDVYAEDGMTLDQLMAFTVSPDHARQEAVWDALQRSPIREPYQIRRLLTESAVRASDRRARFVGAAAYEAAGGIILRDLFAADDGGWWQDPVLLDRLVHERLTREAEAIRAEGWRWVEAAPDFPYGHTYGLRRLAGTAEPLSEEEAARRAALQAEYDELERACAEADEVPEETDARLAEIEEVLAALNDRPVAYEPAEIARAGAFVSIDGSGALRVERGYVRPEDEAPVAASGDDAAGAGERSVAGSDIEGSGRALGEPDGGGTAEPSEEDEGIRPLPDRLLTELTAHRTLALRDAVAGDPQVALLAATHALCLRLFYRYGLDSCLEIEPKSALFSAQAPGLADTASARSIEARHARWQAQLPAEPGELWAVLAGFDADSREALFAHLVGLTVNAVHEAYNRRPKAIAHADRIAEAVGLDMVEAGWRPTVANYLGRVTKARILDAVREGKGEAAAGLIAHLKKADMAVEAERLLADTGWTPEPLRLAGSRDEGAAIEPEALPAFLAEEGESAGDAAAKTLPIAAE</sequence>
<evidence type="ECO:0000256" key="3">
    <source>
        <dbReference type="SAM" id="MobiDB-lite"/>
    </source>
</evidence>
<dbReference type="Gene3D" id="3.90.1530.30">
    <property type="match status" value="1"/>
</dbReference>
<dbReference type="Gene3D" id="1.10.10.2830">
    <property type="match status" value="1"/>
</dbReference>
<dbReference type="GO" id="GO:0003677">
    <property type="term" value="F:DNA binding"/>
    <property type="evidence" value="ECO:0007669"/>
    <property type="project" value="UniProtKB-KW"/>
</dbReference>
<name>A0A9X1IE32_9PROT</name>
<evidence type="ECO:0000259" key="4">
    <source>
        <dbReference type="SMART" id="SM00470"/>
    </source>
</evidence>
<comment type="caution">
    <text evidence="5">The sequence shown here is derived from an EMBL/GenBank/DDBJ whole genome shotgun (WGS) entry which is preliminary data.</text>
</comment>
<evidence type="ECO:0000313" key="6">
    <source>
        <dbReference type="Proteomes" id="UP001139311"/>
    </source>
</evidence>
<reference evidence="5" key="1">
    <citation type="submission" date="2021-10" db="EMBL/GenBank/DDBJ databases">
        <title>Roseicella aerolatum sp. nov., isolated from aerosols of e-waste dismantling site.</title>
        <authorList>
            <person name="Qin T."/>
        </authorList>
    </citation>
    <scope>NUCLEOTIDE SEQUENCE</scope>
    <source>
        <strain evidence="5">GB24</strain>
    </source>
</reference>
<dbReference type="CDD" id="cd16406">
    <property type="entry name" value="ParB_N_like"/>
    <property type="match status" value="1"/>
</dbReference>
<dbReference type="FunFam" id="1.10.10.2830:FF:000001">
    <property type="entry name" value="Chromosome partitioning protein ParB"/>
    <property type="match status" value="1"/>
</dbReference>
<keyword evidence="6" id="KW-1185">Reference proteome</keyword>
<dbReference type="SUPFAM" id="SSF109709">
    <property type="entry name" value="KorB DNA-binding domain-like"/>
    <property type="match status" value="1"/>
</dbReference>
<feature type="coiled-coil region" evidence="2">
    <location>
        <begin position="308"/>
        <end position="335"/>
    </location>
</feature>
<dbReference type="FunFam" id="3.90.1530.30:FF:000002">
    <property type="entry name" value="Chromosome partitioning protein ParB"/>
    <property type="match status" value="1"/>
</dbReference>
<dbReference type="GO" id="GO:0005694">
    <property type="term" value="C:chromosome"/>
    <property type="evidence" value="ECO:0007669"/>
    <property type="project" value="TreeGrafter"/>
</dbReference>
<gene>
    <name evidence="5" type="ORF">LHA35_15355</name>
</gene>
<dbReference type="InterPro" id="IPR036086">
    <property type="entry name" value="ParB/Sulfiredoxin_sf"/>
</dbReference>
<dbReference type="Proteomes" id="UP001139311">
    <property type="component" value="Unassembled WGS sequence"/>
</dbReference>
<keyword evidence="5" id="KW-0238">DNA-binding</keyword>
<evidence type="ECO:0000313" key="5">
    <source>
        <dbReference type="EMBL" id="MCB4823110.1"/>
    </source>
</evidence>
<dbReference type="PANTHER" id="PTHR33375:SF7">
    <property type="entry name" value="CHROMOSOME 2-PARTITIONING PROTEIN PARB-RELATED"/>
    <property type="match status" value="1"/>
</dbReference>
<evidence type="ECO:0000256" key="2">
    <source>
        <dbReference type="SAM" id="Coils"/>
    </source>
</evidence>
<dbReference type="SUPFAM" id="SSF110849">
    <property type="entry name" value="ParB/Sulfiredoxin"/>
    <property type="match status" value="1"/>
</dbReference>
<dbReference type="SMART" id="SM00470">
    <property type="entry name" value="ParB"/>
    <property type="match status" value="1"/>
</dbReference>
<dbReference type="InterPro" id="IPR050336">
    <property type="entry name" value="Chromosome_partition/occlusion"/>
</dbReference>
<feature type="domain" description="ParB-like N-terminal" evidence="4">
    <location>
        <begin position="14"/>
        <end position="115"/>
    </location>
</feature>
<evidence type="ECO:0000256" key="1">
    <source>
        <dbReference type="ARBA" id="ARBA00006295"/>
    </source>
</evidence>
<dbReference type="InterPro" id="IPR003115">
    <property type="entry name" value="ParB_N"/>
</dbReference>
<dbReference type="EMBL" id="JAJAQI010000022">
    <property type="protein sequence ID" value="MCB4823110.1"/>
    <property type="molecule type" value="Genomic_DNA"/>
</dbReference>
<feature type="compositionally biased region" description="Low complexity" evidence="3">
    <location>
        <begin position="396"/>
        <end position="406"/>
    </location>
</feature>
<dbReference type="AlphaFoldDB" id="A0A9X1IE32"/>
<accession>A0A9X1IE32</accession>
<keyword evidence="2" id="KW-0175">Coiled coil</keyword>
<comment type="similarity">
    <text evidence="1">Belongs to the ParB family.</text>
</comment>
<feature type="region of interest" description="Disordered" evidence="3">
    <location>
        <begin position="391"/>
        <end position="442"/>
    </location>
</feature>